<accession>A0A8J6BBC0</accession>
<dbReference type="Gene3D" id="2.30.29.220">
    <property type="entry name" value="Structure-specific recognition protein (SSRP1)"/>
    <property type="match status" value="1"/>
</dbReference>
<name>A0A8J6BBC0_9EUKA</name>
<dbReference type="Gene3D" id="2.30.29.30">
    <property type="entry name" value="Pleckstrin-homology domain (PH domain)/Phosphotyrosine-binding domain (PTB)"/>
    <property type="match status" value="2"/>
</dbReference>
<protein>
    <submittedName>
        <fullName evidence="5">FACT complex subunit SSRP1-like</fullName>
    </submittedName>
</protein>
<feature type="domain" description="FACT complex subunit SSRP1-like first PH" evidence="4">
    <location>
        <begin position="222"/>
        <end position="316"/>
    </location>
</feature>
<evidence type="ECO:0000259" key="4">
    <source>
        <dbReference type="Pfam" id="PF21103"/>
    </source>
</evidence>
<feature type="region of interest" description="Disordered" evidence="1">
    <location>
        <begin position="507"/>
        <end position="572"/>
    </location>
</feature>
<dbReference type="InterPro" id="IPR024954">
    <property type="entry name" value="SSRP1_DD"/>
</dbReference>
<dbReference type="GO" id="GO:0035101">
    <property type="term" value="C:FACT complex"/>
    <property type="evidence" value="ECO:0007669"/>
    <property type="project" value="TreeGrafter"/>
</dbReference>
<sequence length="572" mass="63682">MSEIEVYIKRAQIENASNPETVLNAKAAYGEFNLSGRGIIFKRVSDSGEEKVLIKRADIESLEFLNIGTRRAKAECCMLIVSKTNGDRHRFVNFQPNDFEKIEKFVTDNSTEDDPITIKRGSSSVTGWNWGKMDIANDEMTFLVGEDRKPIFAIPLRDINHTDVKDNNRNTGSEITIEFRDHSESRAHRLHKMAVYLPADRKSAEVKKELDKFTVEVVRTVIASFASVAGKSPRGRFTTVKFLDDAIEFNGTQKYQIRYGNILHVFSLPGRGHGDVSVVIALRQAISKYQFFVIAFKDSQLDSVDLAFSEPEELELFNTRNEDIARQLDREMQPDEEETVERMSFTEHMARGVPAHLAFTRLVLHLANAVEGQAANVTLTEPGVEGFIGQASFPATYASKAGTLFPLTQCFFFIPDTGMPTYVPYRDVSKLSHRSVTQSFQVVLNMRTGADIEWGAIPKAGISPFAKTDSGRKETRSGAMDSFRQLVGMYKLLQSKVDWDGADVGGVYESSDDEGRGKARIDPDGGADSDSDEDGDYNSAASDSASESEEDAEGLEGKRDNAEVEEVSEDEE</sequence>
<evidence type="ECO:0000259" key="2">
    <source>
        <dbReference type="Pfam" id="PF03531"/>
    </source>
</evidence>
<dbReference type="Pfam" id="PF17292">
    <property type="entry name" value="POB3_N"/>
    <property type="match status" value="1"/>
</dbReference>
<dbReference type="GO" id="GO:0031491">
    <property type="term" value="F:nucleosome binding"/>
    <property type="evidence" value="ECO:0007669"/>
    <property type="project" value="TreeGrafter"/>
</dbReference>
<dbReference type="InterPro" id="IPR038167">
    <property type="entry name" value="SSRP1_sf"/>
</dbReference>
<feature type="compositionally biased region" description="Acidic residues" evidence="1">
    <location>
        <begin position="525"/>
        <end position="536"/>
    </location>
</feature>
<dbReference type="Pfam" id="PF21103">
    <property type="entry name" value="PH1_SSRP1-like"/>
    <property type="match status" value="1"/>
</dbReference>
<dbReference type="InterPro" id="IPR050454">
    <property type="entry name" value="RTT106/SSRP1_HistChap/FACT"/>
</dbReference>
<gene>
    <name evidence="5" type="ORF">J8273_1740</name>
</gene>
<dbReference type="Proteomes" id="UP000717585">
    <property type="component" value="Unassembled WGS sequence"/>
</dbReference>
<dbReference type="OrthoDB" id="498543at2759"/>
<dbReference type="InterPro" id="IPR035417">
    <property type="entry name" value="SSRP1/POB3_N"/>
</dbReference>
<evidence type="ECO:0000256" key="1">
    <source>
        <dbReference type="SAM" id="MobiDB-lite"/>
    </source>
</evidence>
<keyword evidence="6" id="KW-1185">Reference proteome</keyword>
<dbReference type="InterPro" id="IPR011993">
    <property type="entry name" value="PH-like_dom_sf"/>
</dbReference>
<evidence type="ECO:0000313" key="6">
    <source>
        <dbReference type="Proteomes" id="UP000717585"/>
    </source>
</evidence>
<feature type="compositionally biased region" description="Basic and acidic residues" evidence="1">
    <location>
        <begin position="513"/>
        <end position="523"/>
    </location>
</feature>
<dbReference type="PANTHER" id="PTHR45849">
    <property type="entry name" value="FACT COMPLEX SUBUNIT SSRP1"/>
    <property type="match status" value="1"/>
</dbReference>
<dbReference type="InterPro" id="IPR048993">
    <property type="entry name" value="SSRP1-like_PH1"/>
</dbReference>
<dbReference type="Pfam" id="PF03531">
    <property type="entry name" value="SSrecog"/>
    <property type="match status" value="1"/>
</dbReference>
<reference evidence="5" key="1">
    <citation type="submission" date="2021-05" db="EMBL/GenBank/DDBJ databases">
        <title>A free-living protist that lacks canonical eukaryotic 1 DNA replication and segregation systems.</title>
        <authorList>
            <person name="Salas-Leiva D.E."/>
            <person name="Tromer E.C."/>
            <person name="Curtis B.A."/>
            <person name="Jerlstrom-Hultqvist J."/>
            <person name="Kolisko M."/>
            <person name="Yi Z."/>
            <person name="Salas-Leiva J.S."/>
            <person name="Gallot-Lavallee L."/>
            <person name="Kops G.J.P.L."/>
            <person name="Archibald J.M."/>
            <person name="Simpson A.G.B."/>
            <person name="Roger A.J."/>
        </authorList>
    </citation>
    <scope>NUCLEOTIDE SEQUENCE</scope>
    <source>
        <strain evidence="5">BICM</strain>
    </source>
</reference>
<comment type="caution">
    <text evidence="5">The sequence shown here is derived from an EMBL/GenBank/DDBJ whole genome shotgun (WGS) entry which is preliminary data.</text>
</comment>
<organism evidence="5 6">
    <name type="scientific">Carpediemonas membranifera</name>
    <dbReference type="NCBI Taxonomy" id="201153"/>
    <lineage>
        <taxon>Eukaryota</taxon>
        <taxon>Metamonada</taxon>
        <taxon>Carpediemonas-like organisms</taxon>
        <taxon>Carpediemonas</taxon>
    </lineage>
</organism>
<feature type="domain" description="FACT complex subunit SSRP1/POB3 N-terminal PH" evidence="3">
    <location>
        <begin position="23"/>
        <end position="109"/>
    </location>
</feature>
<dbReference type="GO" id="GO:0042393">
    <property type="term" value="F:histone binding"/>
    <property type="evidence" value="ECO:0007669"/>
    <property type="project" value="TreeGrafter"/>
</dbReference>
<dbReference type="PANTHER" id="PTHR45849:SF1">
    <property type="entry name" value="FACT COMPLEX SUBUNIT SSRP1"/>
    <property type="match status" value="1"/>
</dbReference>
<feature type="compositionally biased region" description="Acidic residues" evidence="1">
    <location>
        <begin position="563"/>
        <end position="572"/>
    </location>
</feature>
<evidence type="ECO:0000259" key="3">
    <source>
        <dbReference type="Pfam" id="PF17292"/>
    </source>
</evidence>
<dbReference type="EMBL" id="JAHDYR010000005">
    <property type="protein sequence ID" value="KAG9396722.1"/>
    <property type="molecule type" value="Genomic_DNA"/>
</dbReference>
<dbReference type="SUPFAM" id="SSF50729">
    <property type="entry name" value="PH domain-like"/>
    <property type="match status" value="1"/>
</dbReference>
<evidence type="ECO:0000313" key="5">
    <source>
        <dbReference type="EMBL" id="KAG9396722.1"/>
    </source>
</evidence>
<feature type="domain" description="SSRP1 dimerization" evidence="2">
    <location>
        <begin position="127"/>
        <end position="199"/>
    </location>
</feature>
<dbReference type="AlphaFoldDB" id="A0A8J6BBC0"/>
<proteinExistence type="predicted"/>
<dbReference type="Gene3D" id="2.30.29.150">
    <property type="match status" value="1"/>
</dbReference>